<organism evidence="7 8">
    <name type="scientific">Corchorus capsularis</name>
    <name type="common">Jute</name>
    <dbReference type="NCBI Taxonomy" id="210143"/>
    <lineage>
        <taxon>Eukaryota</taxon>
        <taxon>Viridiplantae</taxon>
        <taxon>Streptophyta</taxon>
        <taxon>Embryophyta</taxon>
        <taxon>Tracheophyta</taxon>
        <taxon>Spermatophyta</taxon>
        <taxon>Magnoliopsida</taxon>
        <taxon>eudicotyledons</taxon>
        <taxon>Gunneridae</taxon>
        <taxon>Pentapetalae</taxon>
        <taxon>rosids</taxon>
        <taxon>malvids</taxon>
        <taxon>Malvales</taxon>
        <taxon>Malvaceae</taxon>
        <taxon>Grewioideae</taxon>
        <taxon>Apeibeae</taxon>
        <taxon>Corchorus</taxon>
    </lineage>
</organism>
<keyword evidence="1" id="KW-0645">Protease</keyword>
<dbReference type="Pfam" id="PF13976">
    <property type="entry name" value="gag_pre-integrs"/>
    <property type="match status" value="1"/>
</dbReference>
<proteinExistence type="predicted"/>
<dbReference type="GO" id="GO:0006508">
    <property type="term" value="P:proteolysis"/>
    <property type="evidence" value="ECO:0007669"/>
    <property type="project" value="UniProtKB-KW"/>
</dbReference>
<dbReference type="GO" id="GO:0004190">
    <property type="term" value="F:aspartic-type endopeptidase activity"/>
    <property type="evidence" value="ECO:0007669"/>
    <property type="project" value="UniProtKB-KW"/>
</dbReference>
<dbReference type="InterPro" id="IPR012337">
    <property type="entry name" value="RNaseH-like_sf"/>
</dbReference>
<accession>A0A1R3J0A3</accession>
<dbReference type="InterPro" id="IPR025724">
    <property type="entry name" value="GAG-pre-integrase_dom"/>
</dbReference>
<dbReference type="CDD" id="cd09272">
    <property type="entry name" value="RNase_HI_RT_Ty1"/>
    <property type="match status" value="1"/>
</dbReference>
<keyword evidence="3" id="KW-0064">Aspartyl protease</keyword>
<keyword evidence="8" id="KW-1185">Reference proteome</keyword>
<dbReference type="InterPro" id="IPR036397">
    <property type="entry name" value="RNaseH_sf"/>
</dbReference>
<evidence type="ECO:0000256" key="4">
    <source>
        <dbReference type="ARBA" id="ARBA00022801"/>
    </source>
</evidence>
<dbReference type="Gene3D" id="3.40.50.150">
    <property type="entry name" value="Vaccinia Virus protein VP39"/>
    <property type="match status" value="1"/>
</dbReference>
<protein>
    <submittedName>
        <fullName evidence="7">Integrase, catalytic core</fullName>
    </submittedName>
</protein>
<dbReference type="PANTHER" id="PTHR42648:SF31">
    <property type="entry name" value="RNA-DIRECTED DNA POLYMERASE"/>
    <property type="match status" value="1"/>
</dbReference>
<dbReference type="InterPro" id="IPR039537">
    <property type="entry name" value="Retrotran_Ty1/copia-like"/>
</dbReference>
<dbReference type="InterPro" id="IPR054722">
    <property type="entry name" value="PolX-like_BBD"/>
</dbReference>
<dbReference type="GO" id="GO:0008168">
    <property type="term" value="F:methyltransferase activity"/>
    <property type="evidence" value="ECO:0007669"/>
    <property type="project" value="InterPro"/>
</dbReference>
<dbReference type="Pfam" id="PF22936">
    <property type="entry name" value="Pol_BBD"/>
    <property type="match status" value="1"/>
</dbReference>
<evidence type="ECO:0000259" key="6">
    <source>
        <dbReference type="PROSITE" id="PS50994"/>
    </source>
</evidence>
<reference evidence="7 8" key="1">
    <citation type="submission" date="2013-09" db="EMBL/GenBank/DDBJ databases">
        <title>Corchorus capsularis genome sequencing.</title>
        <authorList>
            <person name="Alam M."/>
            <person name="Haque M.S."/>
            <person name="Islam M.S."/>
            <person name="Emdad E.M."/>
            <person name="Islam M.M."/>
            <person name="Ahmed B."/>
            <person name="Halim A."/>
            <person name="Hossen Q.M.M."/>
            <person name="Hossain M.Z."/>
            <person name="Ahmed R."/>
            <person name="Khan M.M."/>
            <person name="Islam R."/>
            <person name="Rashid M.M."/>
            <person name="Khan S.A."/>
            <person name="Rahman M.S."/>
            <person name="Alam M."/>
        </authorList>
    </citation>
    <scope>NUCLEOTIDE SEQUENCE [LARGE SCALE GENOMIC DNA]</scope>
    <source>
        <strain evidence="8">cv. CVL-1</strain>
        <tissue evidence="7">Whole seedling</tissue>
    </source>
</reference>
<dbReference type="InterPro" id="IPR005299">
    <property type="entry name" value="MeTrfase_7"/>
</dbReference>
<dbReference type="SUPFAM" id="SSF53098">
    <property type="entry name" value="Ribonuclease H-like"/>
    <property type="match status" value="1"/>
</dbReference>
<name>A0A1R3J0A3_COCAP</name>
<evidence type="ECO:0000313" key="7">
    <source>
        <dbReference type="EMBL" id="OMO88216.1"/>
    </source>
</evidence>
<dbReference type="PROSITE" id="PS50994">
    <property type="entry name" value="INTEGRASE"/>
    <property type="match status" value="1"/>
</dbReference>
<dbReference type="Pfam" id="PF07727">
    <property type="entry name" value="RVT_2"/>
    <property type="match status" value="1"/>
</dbReference>
<dbReference type="SUPFAM" id="SSF53335">
    <property type="entry name" value="S-adenosyl-L-methionine-dependent methyltransferases"/>
    <property type="match status" value="1"/>
</dbReference>
<comment type="caution">
    <text evidence="7">The sequence shown here is derived from an EMBL/GenBank/DDBJ whole genome shotgun (WGS) entry which is preliminary data.</text>
</comment>
<dbReference type="Gene3D" id="3.30.420.10">
    <property type="entry name" value="Ribonuclease H-like superfamily/Ribonuclease H"/>
    <property type="match status" value="1"/>
</dbReference>
<dbReference type="InterPro" id="IPR043502">
    <property type="entry name" value="DNA/RNA_pol_sf"/>
</dbReference>
<dbReference type="InterPro" id="IPR001584">
    <property type="entry name" value="Integrase_cat-core"/>
</dbReference>
<evidence type="ECO:0000256" key="1">
    <source>
        <dbReference type="ARBA" id="ARBA00022670"/>
    </source>
</evidence>
<evidence type="ECO:0000256" key="3">
    <source>
        <dbReference type="ARBA" id="ARBA00022750"/>
    </source>
</evidence>
<feature type="region of interest" description="Disordered" evidence="5">
    <location>
        <begin position="1138"/>
        <end position="1158"/>
    </location>
</feature>
<dbReference type="GO" id="GO:0015074">
    <property type="term" value="P:DNA integration"/>
    <property type="evidence" value="ECO:0007669"/>
    <property type="project" value="InterPro"/>
</dbReference>
<dbReference type="EMBL" id="AWWV01009059">
    <property type="protein sequence ID" value="OMO88216.1"/>
    <property type="molecule type" value="Genomic_DNA"/>
</dbReference>
<keyword evidence="4" id="KW-0378">Hydrolase</keyword>
<dbReference type="PANTHER" id="PTHR42648">
    <property type="entry name" value="TRANSPOSASE, PUTATIVE-RELATED"/>
    <property type="match status" value="1"/>
</dbReference>
<gene>
    <name evidence="7" type="ORF">CCACVL1_08519</name>
</gene>
<dbReference type="STRING" id="210143.A0A1R3J0A3"/>
<dbReference type="Pfam" id="PF03492">
    <property type="entry name" value="Methyltransf_7"/>
    <property type="match status" value="1"/>
</dbReference>
<dbReference type="Proteomes" id="UP000188268">
    <property type="component" value="Unassembled WGS sequence"/>
</dbReference>
<dbReference type="OrthoDB" id="1617351at2759"/>
<keyword evidence="2" id="KW-0479">Metal-binding</keyword>
<sequence length="1609" mass="180658">MAKEVKEMLFMNKGDGENSYVKSSGYTQKVAAITQPIVFNAIQSFIRENCSSQFEVLNVADLGCAAGPNTFTVMSTVIESTVKNCRELGFQIPEIQFYLNDLVGNDFNTLFNGLLVIQEKYKNVVSCFAMGAPGSFHGRLFPKNSIHFLHSSYSVHWLSKVPKLTNEEGLPLNKGKIYISKTSLPAVSKAYLSQFQEDFLSFLKCRSLEMVTNGRMVLIIHGRETEDPADRDGCYVWEVLADAISYMVSQVKCPEFGLIDSLISGLIEASPCINYHSPVMENHVSFGSLSSFCHGIRAEKILGFLFYFFLFPFTMEEDSSSSHPKTQSTTSQTTYDISSPYALHASDNPGTTLVTCLLKEENYPTWRRAMTNALQAKSKFGFVDGSVPRPSLGSQEESSWVKCNSMVISWIFNALHPTLHDSVAYCVTAQEMWNDLEERFSQGNAARIHQLKTEMVNTLQQGMSVSAYYTKLKGIWDELGTYSHIPPCTCGSAKGLAAEREKEKVHQFLMGLNEKYNVVHSQILNTDPLHSLSRAYALVAQEERQQLVAASRLPSVEGAAFMTNNANKSNFNRKPASNRDLSKLFCEHCKKTRHTKDSCFELLGYPEWWDKGKKPSKTKAANTAQHMETASGNNNVPINGLTSEQYAQLISMLNLDKIQIPTANFAGKATSLSNTAIEWILDSGASDHMTCHKSAITSHKTVPHFSPIKIPDGSFVPAKSCGDVPLNSLVTLNDVLYIPSFSCNLISISKLTQALNCVAHFFPTFCTLQDLATRKLIGMGELRDGLYYFQAIKVPIAATSISRDSQLILWHRRLGHLSFDRLSLLNDLGPFPVKSFNKCCDSCHRAKQTRPPFPISSIKTHEAFELIHCDVWGPYHTPSLSNAHYFLSIVDDFSRTSWVYLLKTKTEVYTWLLSFIAMVAKQFGKAVKQIRSDNGTEFTNQNFQLFCQQNGILTQFSCVSTPQQNGVVERKHRHILEVARALRFQANLPIKFWGECVLTATYLINYVPTPLLSGKSPYEVLFSRKPSYSHLRVFGCLCYTSVIPRSRDKFHARATACLFLGYPHGQKGYKVYDLTTHKIFTSRDVVFYGHIFPFQDKNSSNHNTSTITPIPLPIFDDTDSMSLDSAPHTTTMMTHTPEILDSNDTTNTNTPPTIPQENRPVRVRKLPSRYHNFHVDLPGNNKSTPTSSNNASSEQLPTGKKAIGSKWVYKIKYHSDGTIERYKARLVAKGYTQVEGLDYTETFAPVAKLTTVRTLLAVAAAKLWELHQLDVHNAFLHGDLDEEVYMKPPPGYLSSNENRVCRLHKSLYGLKQASRQWYAKFSTAILNFGFIQSKADSSLFLHHKGTSFTALLVYVDDVIIASNNSSHTKALKEYLDAWFHIKDLGPLKYFLGLEVARSPEGIVLSQRKYALDILQEVGMLGTKPVLFPMEQNHKLAVDDSALLDDPGAYRRLVGRLIYLTITRPEICYSVHILSQFMHQPRHGYWVAALRVLRYLKYAPGQGIFLSSKSDFCLQAYCDSDWAGCPLTRRSITGYFVLLGCSPISWKTKKQTTVSRSSAEAEYRSMATTACEVTWLRTLLHDLTIQLPMPANLYCDNRVALSNCCKSCSS</sequence>
<dbReference type="SUPFAM" id="SSF56672">
    <property type="entry name" value="DNA/RNA polymerases"/>
    <property type="match status" value="1"/>
</dbReference>
<dbReference type="InterPro" id="IPR029472">
    <property type="entry name" value="Copia-like_N"/>
</dbReference>
<evidence type="ECO:0000313" key="8">
    <source>
        <dbReference type="Proteomes" id="UP000188268"/>
    </source>
</evidence>
<feature type="compositionally biased region" description="Polar residues" evidence="5">
    <location>
        <begin position="1180"/>
        <end position="1196"/>
    </location>
</feature>
<dbReference type="Gramene" id="OMO88216">
    <property type="protein sequence ID" value="OMO88216"/>
    <property type="gene ID" value="CCACVL1_08519"/>
</dbReference>
<dbReference type="GO" id="GO:0003676">
    <property type="term" value="F:nucleic acid binding"/>
    <property type="evidence" value="ECO:0007669"/>
    <property type="project" value="InterPro"/>
</dbReference>
<feature type="region of interest" description="Disordered" evidence="5">
    <location>
        <begin position="1174"/>
        <end position="1197"/>
    </location>
</feature>
<dbReference type="InterPro" id="IPR029063">
    <property type="entry name" value="SAM-dependent_MTases_sf"/>
</dbReference>
<dbReference type="Pfam" id="PF00665">
    <property type="entry name" value="rve"/>
    <property type="match status" value="1"/>
</dbReference>
<evidence type="ECO:0000256" key="2">
    <source>
        <dbReference type="ARBA" id="ARBA00022723"/>
    </source>
</evidence>
<feature type="domain" description="Integrase catalytic" evidence="6">
    <location>
        <begin position="850"/>
        <end position="1025"/>
    </location>
</feature>
<dbReference type="GO" id="GO:0046872">
    <property type="term" value="F:metal ion binding"/>
    <property type="evidence" value="ECO:0007669"/>
    <property type="project" value="UniProtKB-KW"/>
</dbReference>
<dbReference type="InterPro" id="IPR057670">
    <property type="entry name" value="SH3_retrovirus"/>
</dbReference>
<dbReference type="Pfam" id="PF25597">
    <property type="entry name" value="SH3_retrovirus"/>
    <property type="match status" value="1"/>
</dbReference>
<dbReference type="InterPro" id="IPR013103">
    <property type="entry name" value="RVT_2"/>
</dbReference>
<evidence type="ECO:0000256" key="5">
    <source>
        <dbReference type="SAM" id="MobiDB-lite"/>
    </source>
</evidence>
<dbReference type="Pfam" id="PF14244">
    <property type="entry name" value="Retrotran_gag_3"/>
    <property type="match status" value="1"/>
</dbReference>